<organism evidence="1 2">
    <name type="scientific">Pseudonocardia hispaniensis</name>
    <dbReference type="NCBI Taxonomy" id="904933"/>
    <lineage>
        <taxon>Bacteria</taxon>
        <taxon>Bacillati</taxon>
        <taxon>Actinomycetota</taxon>
        <taxon>Actinomycetes</taxon>
        <taxon>Pseudonocardiales</taxon>
        <taxon>Pseudonocardiaceae</taxon>
        <taxon>Pseudonocardia</taxon>
    </lineage>
</organism>
<protein>
    <recommendedName>
        <fullName evidence="3">DUF222 domain-containing protein</fullName>
    </recommendedName>
</protein>
<name>A0ABW1J382_9PSEU</name>
<accession>A0ABW1J382</accession>
<proteinExistence type="predicted"/>
<dbReference type="EMBL" id="JBHSQW010000026">
    <property type="protein sequence ID" value="MFC5995082.1"/>
    <property type="molecule type" value="Genomic_DNA"/>
</dbReference>
<keyword evidence="2" id="KW-1185">Reference proteome</keyword>
<reference evidence="2" key="1">
    <citation type="journal article" date="2019" name="Int. J. Syst. Evol. Microbiol.">
        <title>The Global Catalogue of Microorganisms (GCM) 10K type strain sequencing project: providing services to taxonomists for standard genome sequencing and annotation.</title>
        <authorList>
            <consortium name="The Broad Institute Genomics Platform"/>
            <consortium name="The Broad Institute Genome Sequencing Center for Infectious Disease"/>
            <person name="Wu L."/>
            <person name="Ma J."/>
        </authorList>
    </citation>
    <scope>NUCLEOTIDE SEQUENCE [LARGE SCALE GENOMIC DNA]</scope>
    <source>
        <strain evidence="2">CCM 8391</strain>
    </source>
</reference>
<dbReference type="RefSeq" id="WP_379585109.1">
    <property type="nucleotide sequence ID" value="NZ_JBHSQW010000026.1"/>
</dbReference>
<gene>
    <name evidence="1" type="ORF">ACFQE5_12750</name>
</gene>
<evidence type="ECO:0008006" key="3">
    <source>
        <dbReference type="Google" id="ProtNLM"/>
    </source>
</evidence>
<evidence type="ECO:0000313" key="2">
    <source>
        <dbReference type="Proteomes" id="UP001596302"/>
    </source>
</evidence>
<evidence type="ECO:0000313" key="1">
    <source>
        <dbReference type="EMBL" id="MFC5995082.1"/>
    </source>
</evidence>
<comment type="caution">
    <text evidence="1">The sequence shown here is derived from an EMBL/GenBank/DDBJ whole genome shotgun (WGS) entry which is preliminary data.</text>
</comment>
<dbReference type="Proteomes" id="UP001596302">
    <property type="component" value="Unassembled WGS sequence"/>
</dbReference>
<sequence>MSAAREYRDVVAGITAAVDALRERDRERFTALARRLVELDAAMVRAEERAALSRLGVDLHWEAALKALWAESWMTLRPMPTPDRDGPAPADPSALDALDTVVAQRYEELQDAVRRRGFRLPRRR</sequence>